<dbReference type="Gene3D" id="3.90.1150.10">
    <property type="entry name" value="Aspartate Aminotransferase, domain 1"/>
    <property type="match status" value="2"/>
</dbReference>
<dbReference type="PANTHER" id="PTHR11751:SF29">
    <property type="entry name" value="ALANINE TRANSAMINASE"/>
    <property type="match status" value="1"/>
</dbReference>
<dbReference type="CDD" id="cd00609">
    <property type="entry name" value="AAT_like"/>
    <property type="match status" value="1"/>
</dbReference>
<dbReference type="GO" id="GO:0030170">
    <property type="term" value="F:pyridoxal phosphate binding"/>
    <property type="evidence" value="ECO:0007669"/>
    <property type="project" value="InterPro"/>
</dbReference>
<dbReference type="Proteomes" id="UP000050795">
    <property type="component" value="Unassembled WGS sequence"/>
</dbReference>
<evidence type="ECO:0000313" key="12">
    <source>
        <dbReference type="WBParaSite" id="TREG1_15850.1"/>
    </source>
</evidence>
<dbReference type="PANTHER" id="PTHR11751">
    <property type="entry name" value="ALANINE AMINOTRANSFERASE"/>
    <property type="match status" value="1"/>
</dbReference>
<dbReference type="SUPFAM" id="SSF53383">
    <property type="entry name" value="PLP-dependent transferases"/>
    <property type="match status" value="1"/>
</dbReference>
<keyword evidence="4" id="KW-0808">Transferase</keyword>
<dbReference type="WBParaSite" id="TREG1_15850.1">
    <property type="protein sequence ID" value="TREG1_15850.1"/>
    <property type="gene ID" value="TREG1_15850"/>
</dbReference>
<evidence type="ECO:0000259" key="10">
    <source>
        <dbReference type="Pfam" id="PF00155"/>
    </source>
</evidence>
<dbReference type="GO" id="GO:0004021">
    <property type="term" value="F:L-alanine:2-oxoglutarate aminotransferase activity"/>
    <property type="evidence" value="ECO:0007669"/>
    <property type="project" value="UniProtKB-EC"/>
</dbReference>
<dbReference type="InterPro" id="IPR045088">
    <property type="entry name" value="ALAT1/2-like"/>
</dbReference>
<evidence type="ECO:0000256" key="6">
    <source>
        <dbReference type="ARBA" id="ARBA00025708"/>
    </source>
</evidence>
<dbReference type="Pfam" id="PF00155">
    <property type="entry name" value="Aminotran_1_2"/>
    <property type="match status" value="1"/>
</dbReference>
<keyword evidence="3" id="KW-0032">Aminotransferase</keyword>
<feature type="domain" description="Aminotransferase class I/classII large" evidence="10">
    <location>
        <begin position="216"/>
        <end position="421"/>
    </location>
</feature>
<dbReference type="InterPro" id="IPR015422">
    <property type="entry name" value="PyrdxlP-dep_Trfase_small"/>
</dbReference>
<evidence type="ECO:0000256" key="9">
    <source>
        <dbReference type="ARBA" id="ARBA00047412"/>
    </source>
</evidence>
<dbReference type="FunFam" id="3.90.1150.10:FF:000151">
    <property type="entry name" value="Alanine aminotransferase 2"/>
    <property type="match status" value="1"/>
</dbReference>
<protein>
    <recommendedName>
        <fullName evidence="8">alanine transaminase</fullName>
        <ecNumber evidence="8">2.6.1.2</ecNumber>
    </recommendedName>
</protein>
<evidence type="ECO:0000313" key="11">
    <source>
        <dbReference type="Proteomes" id="UP000050795"/>
    </source>
</evidence>
<evidence type="ECO:0000256" key="5">
    <source>
        <dbReference type="ARBA" id="ARBA00022898"/>
    </source>
</evidence>
<reference evidence="11" key="1">
    <citation type="submission" date="2022-06" db="EMBL/GenBank/DDBJ databases">
        <authorList>
            <person name="Berger JAMES D."/>
            <person name="Berger JAMES D."/>
        </authorList>
    </citation>
    <scope>NUCLEOTIDE SEQUENCE [LARGE SCALE GENOMIC DNA]</scope>
</reference>
<accession>A0AA85JGN7</accession>
<dbReference type="EC" id="2.6.1.2" evidence="8"/>
<organism evidence="11 12">
    <name type="scientific">Trichobilharzia regenti</name>
    <name type="common">Nasal bird schistosome</name>
    <dbReference type="NCBI Taxonomy" id="157069"/>
    <lineage>
        <taxon>Eukaryota</taxon>
        <taxon>Metazoa</taxon>
        <taxon>Spiralia</taxon>
        <taxon>Lophotrochozoa</taxon>
        <taxon>Platyhelminthes</taxon>
        <taxon>Trematoda</taxon>
        <taxon>Digenea</taxon>
        <taxon>Strigeidida</taxon>
        <taxon>Schistosomatoidea</taxon>
        <taxon>Schistosomatidae</taxon>
        <taxon>Trichobilharzia</taxon>
    </lineage>
</organism>
<dbReference type="InterPro" id="IPR004839">
    <property type="entry name" value="Aminotransferase_I/II_large"/>
</dbReference>
<dbReference type="InterPro" id="IPR015424">
    <property type="entry name" value="PyrdxlP-dep_Trfase"/>
</dbReference>
<evidence type="ECO:0000256" key="1">
    <source>
        <dbReference type="ARBA" id="ARBA00001933"/>
    </source>
</evidence>
<dbReference type="Gene3D" id="1.10.287.1970">
    <property type="match status" value="1"/>
</dbReference>
<keyword evidence="5" id="KW-0663">Pyridoxal phosphate</keyword>
<name>A0AA85JGN7_TRIRE</name>
<comment type="catalytic activity">
    <reaction evidence="9">
        <text>L-alanine + 2-oxoglutarate = pyruvate + L-glutamate</text>
        <dbReference type="Rhea" id="RHEA:19453"/>
        <dbReference type="ChEBI" id="CHEBI:15361"/>
        <dbReference type="ChEBI" id="CHEBI:16810"/>
        <dbReference type="ChEBI" id="CHEBI:29985"/>
        <dbReference type="ChEBI" id="CHEBI:57972"/>
        <dbReference type="EC" id="2.6.1.2"/>
    </reaction>
</comment>
<comment type="pathway">
    <text evidence="6">Amino-acid degradation; L-alanine degradation via transaminase pathway; pyruvate from L-alanine: step 1/1.</text>
</comment>
<comment type="cofactor">
    <cofactor evidence="1">
        <name>pyridoxal 5'-phosphate</name>
        <dbReference type="ChEBI" id="CHEBI:597326"/>
    </cofactor>
</comment>
<sequence length="466" mass="51632">MVGFICTKYSNATNAVYTTVRAYQKMTCNTINPNVVNLQYAVRGPIVQRASEIEKEIAEDSHKRFSKIIRCNIGDCHASGQKPIKFIRDVLAAATNTAVMESNLVPDDAKLRAKRFLESCGGSVGVYSQSTGVQIVREDVANYIECRDQLEANPEDIFLSTGASEAVKSILQLISTSEDGCRRAGVMVPIPQYPLYSATNAEYNAYQIDYNLDESKEWHNLVVLADEVYQHNIYAPNRGFVSFKRALHDIGGRIAKELQLASFMSSSKGYMGECGLRGGYCELVNFPADVQQQLYKCLSARLCSSLLGQLTMDVVVNPPKPDEPSYSSFMKEKSAVLEELKQKADLTTKALNSLPGFSCNPITGAMYAFPRIDLPKKAIETAKSKGMEPDFMYCLGFLEEHGVCVVPGSGFGQTPGTWHFSVNWSTISVKKLDEFYLAHSLLLPSDNLTSMIIFSQVTNFNKTLFE</sequence>
<evidence type="ECO:0000256" key="7">
    <source>
        <dbReference type="ARBA" id="ARBA00025785"/>
    </source>
</evidence>
<evidence type="ECO:0000256" key="8">
    <source>
        <dbReference type="ARBA" id="ARBA00026106"/>
    </source>
</evidence>
<comment type="similarity">
    <text evidence="7">Belongs to the class-I pyridoxal-phosphate-dependent aminotransferase family. Alanine aminotransferase subfamily.</text>
</comment>
<comment type="subunit">
    <text evidence="2">Homodimer.</text>
</comment>
<dbReference type="InterPro" id="IPR015421">
    <property type="entry name" value="PyrdxlP-dep_Trfase_major"/>
</dbReference>
<evidence type="ECO:0000256" key="3">
    <source>
        <dbReference type="ARBA" id="ARBA00022576"/>
    </source>
</evidence>
<reference evidence="12" key="2">
    <citation type="submission" date="2023-11" db="UniProtKB">
        <authorList>
            <consortium name="WormBaseParasite"/>
        </authorList>
    </citation>
    <scope>IDENTIFICATION</scope>
</reference>
<dbReference type="AlphaFoldDB" id="A0AA85JGN7"/>
<evidence type="ECO:0000256" key="4">
    <source>
        <dbReference type="ARBA" id="ARBA00022679"/>
    </source>
</evidence>
<evidence type="ECO:0000256" key="2">
    <source>
        <dbReference type="ARBA" id="ARBA00011738"/>
    </source>
</evidence>
<dbReference type="Gene3D" id="3.40.640.10">
    <property type="entry name" value="Type I PLP-dependent aspartate aminotransferase-like (Major domain)"/>
    <property type="match status" value="2"/>
</dbReference>
<proteinExistence type="inferred from homology"/>
<keyword evidence="11" id="KW-1185">Reference proteome</keyword>